<dbReference type="SUPFAM" id="SSF88659">
    <property type="entry name" value="Sigma3 and sigma4 domains of RNA polymerase sigma factors"/>
    <property type="match status" value="1"/>
</dbReference>
<keyword evidence="4" id="KW-0804">Transcription</keyword>
<dbReference type="InterPro" id="IPR039425">
    <property type="entry name" value="RNA_pol_sigma-70-like"/>
</dbReference>
<dbReference type="EMBL" id="RJKL01000001">
    <property type="protein sequence ID" value="ROP28845.1"/>
    <property type="molecule type" value="Genomic_DNA"/>
</dbReference>
<dbReference type="GO" id="GO:0016987">
    <property type="term" value="F:sigma factor activity"/>
    <property type="evidence" value="ECO:0007669"/>
    <property type="project" value="UniProtKB-KW"/>
</dbReference>
<dbReference type="Gene3D" id="1.10.1740.10">
    <property type="match status" value="1"/>
</dbReference>
<protein>
    <submittedName>
        <fullName evidence="7">RNA polymerase sigma-70 factor (ECF subfamily)</fullName>
    </submittedName>
</protein>
<evidence type="ECO:0000313" key="8">
    <source>
        <dbReference type="Proteomes" id="UP000271683"/>
    </source>
</evidence>
<reference evidence="7 8" key="1">
    <citation type="submission" date="2018-11" db="EMBL/GenBank/DDBJ databases">
        <title>Sequencing the genomes of 1000 actinobacteria strains.</title>
        <authorList>
            <person name="Klenk H.-P."/>
        </authorList>
    </citation>
    <scope>NUCLEOTIDE SEQUENCE [LARGE SCALE GENOMIC DNA]</scope>
    <source>
        <strain evidence="7 8">DSM 43634</strain>
    </source>
</reference>
<feature type="domain" description="RNA polymerase sigma factor 70 region 4 type 2" evidence="6">
    <location>
        <begin position="119"/>
        <end position="170"/>
    </location>
</feature>
<evidence type="ECO:0000259" key="5">
    <source>
        <dbReference type="Pfam" id="PF04542"/>
    </source>
</evidence>
<dbReference type="InterPro" id="IPR036388">
    <property type="entry name" value="WH-like_DNA-bd_sf"/>
</dbReference>
<dbReference type="InterPro" id="IPR013249">
    <property type="entry name" value="RNA_pol_sigma70_r4_t2"/>
</dbReference>
<feature type="domain" description="RNA polymerase sigma-70 region 2" evidence="5">
    <location>
        <begin position="23"/>
        <end position="89"/>
    </location>
</feature>
<gene>
    <name evidence="7" type="ORF">EDD30_1622</name>
</gene>
<evidence type="ECO:0000256" key="2">
    <source>
        <dbReference type="ARBA" id="ARBA00023015"/>
    </source>
</evidence>
<dbReference type="PANTHER" id="PTHR43133">
    <property type="entry name" value="RNA POLYMERASE ECF-TYPE SIGMA FACTO"/>
    <property type="match status" value="1"/>
</dbReference>
<evidence type="ECO:0000256" key="4">
    <source>
        <dbReference type="ARBA" id="ARBA00023163"/>
    </source>
</evidence>
<dbReference type="InterPro" id="IPR007627">
    <property type="entry name" value="RNA_pol_sigma70_r2"/>
</dbReference>
<comment type="caution">
    <text evidence="7">The sequence shown here is derived from an EMBL/GenBank/DDBJ whole genome shotgun (WGS) entry which is preliminary data.</text>
</comment>
<evidence type="ECO:0000313" key="7">
    <source>
        <dbReference type="EMBL" id="ROP28845.1"/>
    </source>
</evidence>
<evidence type="ECO:0000256" key="3">
    <source>
        <dbReference type="ARBA" id="ARBA00023082"/>
    </source>
</evidence>
<evidence type="ECO:0000259" key="6">
    <source>
        <dbReference type="Pfam" id="PF08281"/>
    </source>
</evidence>
<sequence length="184" mass="20206">MTDSLSALAYAGARGDHDALSDLIRATQQDVSRFLARLSAPGDIADLTQETYLRAIRALPDFAGRSSVRTWLFAIARRVAADHVRTAVRRPRLTVLPEWRQAADTAGPHARHRFDEYHALTDLLARLDPDRREAFQLTQVAGLSYAEAADACGCPIGTIRSRVARAREDLISAMDNRAPRTAAG</sequence>
<accession>A0A3N1GF59</accession>
<evidence type="ECO:0000256" key="1">
    <source>
        <dbReference type="ARBA" id="ARBA00010641"/>
    </source>
</evidence>
<keyword evidence="2" id="KW-0805">Transcription regulation</keyword>
<dbReference type="RefSeq" id="WP_244945160.1">
    <property type="nucleotide sequence ID" value="NZ_RJKL01000001.1"/>
</dbReference>
<proteinExistence type="inferred from homology"/>
<dbReference type="Gene3D" id="1.10.10.10">
    <property type="entry name" value="Winged helix-like DNA-binding domain superfamily/Winged helix DNA-binding domain"/>
    <property type="match status" value="1"/>
</dbReference>
<dbReference type="Pfam" id="PF08281">
    <property type="entry name" value="Sigma70_r4_2"/>
    <property type="match status" value="1"/>
</dbReference>
<dbReference type="InterPro" id="IPR013325">
    <property type="entry name" value="RNA_pol_sigma_r2"/>
</dbReference>
<dbReference type="InterPro" id="IPR014284">
    <property type="entry name" value="RNA_pol_sigma-70_dom"/>
</dbReference>
<dbReference type="NCBIfam" id="TIGR02937">
    <property type="entry name" value="sigma70-ECF"/>
    <property type="match status" value="1"/>
</dbReference>
<comment type="similarity">
    <text evidence="1">Belongs to the sigma-70 factor family. ECF subfamily.</text>
</comment>
<dbReference type="Proteomes" id="UP000271683">
    <property type="component" value="Unassembled WGS sequence"/>
</dbReference>
<dbReference type="Pfam" id="PF04542">
    <property type="entry name" value="Sigma70_r2"/>
    <property type="match status" value="1"/>
</dbReference>
<organism evidence="7 8">
    <name type="scientific">Couchioplanes caeruleus</name>
    <dbReference type="NCBI Taxonomy" id="56438"/>
    <lineage>
        <taxon>Bacteria</taxon>
        <taxon>Bacillati</taxon>
        <taxon>Actinomycetota</taxon>
        <taxon>Actinomycetes</taxon>
        <taxon>Micromonosporales</taxon>
        <taxon>Micromonosporaceae</taxon>
        <taxon>Couchioplanes</taxon>
    </lineage>
</organism>
<dbReference type="InterPro" id="IPR013324">
    <property type="entry name" value="RNA_pol_sigma_r3/r4-like"/>
</dbReference>
<dbReference type="CDD" id="cd06171">
    <property type="entry name" value="Sigma70_r4"/>
    <property type="match status" value="1"/>
</dbReference>
<dbReference type="GO" id="GO:0003677">
    <property type="term" value="F:DNA binding"/>
    <property type="evidence" value="ECO:0007669"/>
    <property type="project" value="InterPro"/>
</dbReference>
<dbReference type="PANTHER" id="PTHR43133:SF61">
    <property type="entry name" value="ECF RNA POLYMERASE SIGMA FACTOR SIGC"/>
    <property type="match status" value="1"/>
</dbReference>
<keyword evidence="3" id="KW-0731">Sigma factor</keyword>
<dbReference type="AlphaFoldDB" id="A0A3N1GF59"/>
<dbReference type="GO" id="GO:0006352">
    <property type="term" value="P:DNA-templated transcription initiation"/>
    <property type="evidence" value="ECO:0007669"/>
    <property type="project" value="InterPro"/>
</dbReference>
<name>A0A3N1GF59_9ACTN</name>
<dbReference type="SUPFAM" id="SSF88946">
    <property type="entry name" value="Sigma2 domain of RNA polymerase sigma factors"/>
    <property type="match status" value="1"/>
</dbReference>